<feature type="region of interest" description="Disordered" evidence="2">
    <location>
        <begin position="227"/>
        <end position="253"/>
    </location>
</feature>
<reference evidence="3" key="1">
    <citation type="submission" date="2013-10" db="EMBL/GenBank/DDBJ databases">
        <title>Genomic analysis of the causative agents of coccidiosis in chickens.</title>
        <authorList>
            <person name="Reid A.J."/>
            <person name="Blake D."/>
            <person name="Billington K."/>
            <person name="Browne H."/>
            <person name="Dunn M."/>
            <person name="Hung S."/>
            <person name="Kawahara F."/>
            <person name="Miranda-Saavedra D."/>
            <person name="Mourier T."/>
            <person name="Nagra H."/>
            <person name="Otto T.D."/>
            <person name="Rawlings N."/>
            <person name="Sanchez A."/>
            <person name="Sanders M."/>
            <person name="Subramaniam C."/>
            <person name="Tay Y."/>
            <person name="Dear P."/>
            <person name="Doerig C."/>
            <person name="Gruber A."/>
            <person name="Parkinson J."/>
            <person name="Shirley M."/>
            <person name="Wan K.L."/>
            <person name="Berriman M."/>
            <person name="Tomley F."/>
            <person name="Pain A."/>
        </authorList>
    </citation>
    <scope>NUCLEOTIDE SEQUENCE [LARGE SCALE GENOMIC DNA]</scope>
    <source>
        <strain evidence="3">Weybridge</strain>
    </source>
</reference>
<dbReference type="AlphaFoldDB" id="U6M117"/>
<dbReference type="VEuPathDB" id="ToxoDB:EMWEY_00010930"/>
<feature type="region of interest" description="Disordered" evidence="2">
    <location>
        <begin position="507"/>
        <end position="532"/>
    </location>
</feature>
<feature type="compositionally biased region" description="Polar residues" evidence="2">
    <location>
        <begin position="522"/>
        <end position="532"/>
    </location>
</feature>
<gene>
    <name evidence="3" type="ORF">EMWEY_00010930</name>
</gene>
<feature type="region of interest" description="Disordered" evidence="2">
    <location>
        <begin position="332"/>
        <end position="449"/>
    </location>
</feature>
<feature type="region of interest" description="Disordered" evidence="2">
    <location>
        <begin position="139"/>
        <end position="163"/>
    </location>
</feature>
<evidence type="ECO:0000256" key="2">
    <source>
        <dbReference type="SAM" id="MobiDB-lite"/>
    </source>
</evidence>
<protein>
    <submittedName>
        <fullName evidence="3">Uncharacterized protein</fullName>
    </submittedName>
</protein>
<feature type="compositionally biased region" description="Low complexity" evidence="2">
    <location>
        <begin position="146"/>
        <end position="159"/>
    </location>
</feature>
<feature type="compositionally biased region" description="Low complexity" evidence="2">
    <location>
        <begin position="89"/>
        <end position="108"/>
    </location>
</feature>
<keyword evidence="1" id="KW-0175">Coiled coil</keyword>
<dbReference type="OrthoDB" id="10677798at2759"/>
<dbReference type="EMBL" id="HG719359">
    <property type="protein sequence ID" value="CDJ57691.1"/>
    <property type="molecule type" value="Genomic_DNA"/>
</dbReference>
<feature type="compositionally biased region" description="Low complexity" evidence="2">
    <location>
        <begin position="408"/>
        <end position="440"/>
    </location>
</feature>
<accession>U6M117</accession>
<feature type="region of interest" description="Disordered" evidence="2">
    <location>
        <begin position="646"/>
        <end position="717"/>
    </location>
</feature>
<feature type="compositionally biased region" description="Low complexity" evidence="2">
    <location>
        <begin position="544"/>
        <end position="559"/>
    </location>
</feature>
<sequence>MEWVGVCRAAARQEDRASSSFFIDVEDPEVPSRSPAAAPAAFPFSGLAGKSKQIHKHGAATAEACTTDTNEKLKGSSFPLLLSPPPQASPAVLPYKTPSQPQQQQQDQCQRQALLQQQCSQQTLRASAAEFPLRGSVPSFSFTSLPQQQPQQPQQRQNPEANDPKAFAAAGRAVFAAADASSKSAHCSKDRFASVEVYAQAPAAAAVVRNAVSGDGVEYPTLCLFTSPNSKQTEGDTATDTSNPKPTAFSLPEKSGYSLGAVASAAAAAESRSQNEWPWQGAAELTKTPDVPSSGVCTAQDTFFPSDAERRLSTSPQSESSLLEVPLRPSNAAAPAAAAMATTAEQEAKETALFSVQDRGGSWQAHESNSSELHAAKDTFGSCPCTADRQHNSTTSSDSTSLPCSDCSSYRSYSSSHSSSYSSNQSSGSQASGWSSSHSNPTDGDSAAGLSFLVSPDLKCLSARSSEECSPPEEHSNSHALLQPRQQQDIPRLLQQLEQRPPLYLPQAMQPRFHGGHHKKNPTCSGYSSQGIEPSSAFRRRAIFSSSSSSSSSRSSSDTSDSEKGQPLVTVHSQKRKGKGGGTLIARRRQFNQKYIGSSTTSSGSSKHFTVHFEDLGLDCGLLKVGRRQQLAGGRAAVGVSRQCEQANGSRLSGDEKDQSNSHFVLRSQRPVLERADSRRHGRLQLQTQAAGSAGAATATAAEADSSSSRRQRLTEPMRQRLLRQYTQHLNRLHAAKEEARRSEETAEALQPRLVRVVLEGAKLKALQSSK</sequence>
<feature type="region of interest" description="Disordered" evidence="2">
    <location>
        <begin position="464"/>
        <end position="483"/>
    </location>
</feature>
<feature type="coiled-coil region" evidence="1">
    <location>
        <begin position="719"/>
        <end position="746"/>
    </location>
</feature>
<feature type="compositionally biased region" description="Low complexity" evidence="2">
    <location>
        <begin position="690"/>
        <end position="709"/>
    </location>
</feature>
<feature type="region of interest" description="Disordered" evidence="2">
    <location>
        <begin position="307"/>
        <end position="326"/>
    </location>
</feature>
<evidence type="ECO:0000313" key="4">
    <source>
        <dbReference type="Proteomes" id="UP000030763"/>
    </source>
</evidence>
<feature type="compositionally biased region" description="Low complexity" evidence="2">
    <location>
        <begin position="332"/>
        <end position="345"/>
    </location>
</feature>
<dbReference type="OMA" id="KHFTVHF"/>
<feature type="region of interest" description="Disordered" evidence="2">
    <location>
        <begin position="544"/>
        <end position="585"/>
    </location>
</feature>
<dbReference type="RefSeq" id="XP_013334339.1">
    <property type="nucleotide sequence ID" value="XM_013478885.1"/>
</dbReference>
<proteinExistence type="predicted"/>
<name>U6M117_EIMMA</name>
<feature type="region of interest" description="Disordered" evidence="2">
    <location>
        <begin position="59"/>
        <end position="108"/>
    </location>
</feature>
<keyword evidence="4" id="KW-1185">Reference proteome</keyword>
<dbReference type="GeneID" id="25335079"/>
<dbReference type="Proteomes" id="UP000030763">
    <property type="component" value="Unassembled WGS sequence"/>
</dbReference>
<reference evidence="3" key="2">
    <citation type="submission" date="2013-10" db="EMBL/GenBank/DDBJ databases">
        <authorList>
            <person name="Aslett M."/>
        </authorList>
    </citation>
    <scope>NUCLEOTIDE SEQUENCE [LARGE SCALE GENOMIC DNA]</scope>
    <source>
        <strain evidence="3">Weybridge</strain>
    </source>
</reference>
<feature type="compositionally biased region" description="Polar residues" evidence="2">
    <location>
        <begin position="392"/>
        <end position="407"/>
    </location>
</feature>
<feature type="compositionally biased region" description="Polar residues" evidence="2">
    <location>
        <begin position="227"/>
        <end position="245"/>
    </location>
</feature>
<evidence type="ECO:0000256" key="1">
    <source>
        <dbReference type="SAM" id="Coils"/>
    </source>
</evidence>
<evidence type="ECO:0000313" key="3">
    <source>
        <dbReference type="EMBL" id="CDJ57691.1"/>
    </source>
</evidence>
<organism evidence="3 4">
    <name type="scientific">Eimeria maxima</name>
    <name type="common">Coccidian parasite</name>
    <dbReference type="NCBI Taxonomy" id="5804"/>
    <lineage>
        <taxon>Eukaryota</taxon>
        <taxon>Sar</taxon>
        <taxon>Alveolata</taxon>
        <taxon>Apicomplexa</taxon>
        <taxon>Conoidasida</taxon>
        <taxon>Coccidia</taxon>
        <taxon>Eucoccidiorida</taxon>
        <taxon>Eimeriorina</taxon>
        <taxon>Eimeriidae</taxon>
        <taxon>Eimeria</taxon>
    </lineage>
</organism>